<dbReference type="GO" id="GO:0005737">
    <property type="term" value="C:cytoplasm"/>
    <property type="evidence" value="ECO:0007669"/>
    <property type="project" value="TreeGrafter"/>
</dbReference>
<evidence type="ECO:0000256" key="1">
    <source>
        <dbReference type="SAM" id="MobiDB-lite"/>
    </source>
</evidence>
<evidence type="ECO:0000259" key="2">
    <source>
        <dbReference type="PROSITE" id="PS50076"/>
    </source>
</evidence>
<dbReference type="InterPro" id="IPR001623">
    <property type="entry name" value="DnaJ_domain"/>
</dbReference>
<dbReference type="AlphaFoldDB" id="A0A8J5V4S0"/>
<dbReference type="OrthoDB" id="10250354at2759"/>
<dbReference type="PANTHER" id="PTHR45504:SF3">
    <property type="entry name" value="CHAPERONE DNAJ-DOMAIN SUPERFAMILY PROTEIN"/>
    <property type="match status" value="1"/>
</dbReference>
<dbReference type="Pfam" id="PF00226">
    <property type="entry name" value="DnaJ"/>
    <property type="match status" value="1"/>
</dbReference>
<dbReference type="SMART" id="SM00271">
    <property type="entry name" value="DnaJ"/>
    <property type="match status" value="1"/>
</dbReference>
<dbReference type="Proteomes" id="UP000729402">
    <property type="component" value="Unassembled WGS sequence"/>
</dbReference>
<feature type="compositionally biased region" description="Basic and acidic residues" evidence="1">
    <location>
        <begin position="40"/>
        <end position="57"/>
    </location>
</feature>
<dbReference type="InterPro" id="IPR018253">
    <property type="entry name" value="DnaJ_domain_CS"/>
</dbReference>
<reference evidence="3" key="2">
    <citation type="submission" date="2021-02" db="EMBL/GenBank/DDBJ databases">
        <authorList>
            <person name="Kimball J.A."/>
            <person name="Haas M.W."/>
            <person name="Macchietto M."/>
            <person name="Kono T."/>
            <person name="Duquette J."/>
            <person name="Shao M."/>
        </authorList>
    </citation>
    <scope>NUCLEOTIDE SEQUENCE</scope>
    <source>
        <tissue evidence="3">Fresh leaf tissue</tissue>
    </source>
</reference>
<keyword evidence="4" id="KW-1185">Reference proteome</keyword>
<dbReference type="PANTHER" id="PTHR45504">
    <property type="entry name" value="CHAPERONE DNAJ-DOMAIN SUPERFAMILY PROTEIN"/>
    <property type="match status" value="1"/>
</dbReference>
<gene>
    <name evidence="3" type="ORF">GUJ93_ZPchr0002g25157</name>
</gene>
<proteinExistence type="predicted"/>
<feature type="domain" description="J" evidence="2">
    <location>
        <begin position="118"/>
        <end position="183"/>
    </location>
</feature>
<evidence type="ECO:0000313" key="4">
    <source>
        <dbReference type="Proteomes" id="UP000729402"/>
    </source>
</evidence>
<organism evidence="3 4">
    <name type="scientific">Zizania palustris</name>
    <name type="common">Northern wild rice</name>
    <dbReference type="NCBI Taxonomy" id="103762"/>
    <lineage>
        <taxon>Eukaryota</taxon>
        <taxon>Viridiplantae</taxon>
        <taxon>Streptophyta</taxon>
        <taxon>Embryophyta</taxon>
        <taxon>Tracheophyta</taxon>
        <taxon>Spermatophyta</taxon>
        <taxon>Magnoliopsida</taxon>
        <taxon>Liliopsida</taxon>
        <taxon>Poales</taxon>
        <taxon>Poaceae</taxon>
        <taxon>BOP clade</taxon>
        <taxon>Oryzoideae</taxon>
        <taxon>Oryzeae</taxon>
        <taxon>Zizaniinae</taxon>
        <taxon>Zizania</taxon>
    </lineage>
</organism>
<comment type="caution">
    <text evidence="3">The sequence shown here is derived from an EMBL/GenBank/DDBJ whole genome shotgun (WGS) entry which is preliminary data.</text>
</comment>
<dbReference type="EMBL" id="JAAALK010000287">
    <property type="protein sequence ID" value="KAG8059357.1"/>
    <property type="molecule type" value="Genomic_DNA"/>
</dbReference>
<dbReference type="PROSITE" id="PS00636">
    <property type="entry name" value="DNAJ_1"/>
    <property type="match status" value="1"/>
</dbReference>
<feature type="region of interest" description="Disordered" evidence="1">
    <location>
        <begin position="1"/>
        <end position="77"/>
    </location>
</feature>
<dbReference type="PROSITE" id="PS50076">
    <property type="entry name" value="DNAJ_2"/>
    <property type="match status" value="1"/>
</dbReference>
<dbReference type="GO" id="GO:0005634">
    <property type="term" value="C:nucleus"/>
    <property type="evidence" value="ECO:0007669"/>
    <property type="project" value="TreeGrafter"/>
</dbReference>
<dbReference type="CDD" id="cd06257">
    <property type="entry name" value="DnaJ"/>
    <property type="match status" value="1"/>
</dbReference>
<name>A0A8J5V4S0_ZIZPA</name>
<reference evidence="3" key="1">
    <citation type="journal article" date="2021" name="bioRxiv">
        <title>Whole Genome Assembly and Annotation of Northern Wild Rice, Zizania palustris L., Supports a Whole Genome Duplication in the Zizania Genus.</title>
        <authorList>
            <person name="Haas M."/>
            <person name="Kono T."/>
            <person name="Macchietto M."/>
            <person name="Millas R."/>
            <person name="McGilp L."/>
            <person name="Shao M."/>
            <person name="Duquette J."/>
            <person name="Hirsch C.N."/>
            <person name="Kimball J."/>
        </authorList>
    </citation>
    <scope>NUCLEOTIDE SEQUENCE</scope>
    <source>
        <tissue evidence="3">Fresh leaf tissue</tissue>
    </source>
</reference>
<sequence length="216" mass="25062">MQRQARPRRACQTVVQSSRGKSRKKNLVKPTKCNNCQPSRDGRSPRESIGFSEHESAPPRPRVRGGGEENPGVALRRVEEGEREGMWWEWEDGEEAARPREEVPVDFDYIALLCKPKDYYKILEVEYDASEETIRSSYIRLALKWHPDKKQGEETATSKFQEINEAYQVLSNPVKRQEYDKEGILYVQDQNVVDYLNRHKGLILTCNGLGIRHSVW</sequence>
<evidence type="ECO:0000313" key="3">
    <source>
        <dbReference type="EMBL" id="KAG8059357.1"/>
    </source>
</evidence>
<protein>
    <recommendedName>
        <fullName evidence="2">J domain-containing protein</fullName>
    </recommendedName>
</protein>
<accession>A0A8J5V4S0</accession>
<dbReference type="FunFam" id="1.10.287.110:FF:000052">
    <property type="entry name" value="Chaperone protein DNAj, putative"/>
    <property type="match status" value="1"/>
</dbReference>